<sequence>MIITTTIIIIIGIISNIVIWIRIDILSFNRTYLHGIFNMVSNLSSVIIRIIIIIIATDNNIITIMMSLCFQFIGSSDSICFPCDIHC</sequence>
<keyword evidence="1" id="KW-0812">Transmembrane</keyword>
<organism evidence="4">
    <name type="scientific">Schistosoma curassoni</name>
    <dbReference type="NCBI Taxonomy" id="6186"/>
    <lineage>
        <taxon>Eukaryota</taxon>
        <taxon>Metazoa</taxon>
        <taxon>Spiralia</taxon>
        <taxon>Lophotrochozoa</taxon>
        <taxon>Platyhelminthes</taxon>
        <taxon>Trematoda</taxon>
        <taxon>Digenea</taxon>
        <taxon>Strigeidida</taxon>
        <taxon>Schistosomatoidea</taxon>
        <taxon>Schistosomatidae</taxon>
        <taxon>Schistosoma</taxon>
    </lineage>
</organism>
<evidence type="ECO:0000313" key="4">
    <source>
        <dbReference type="WBParaSite" id="SCUD_0000819901-mRNA-1"/>
    </source>
</evidence>
<name>A0A183JZP1_9TREM</name>
<proteinExistence type="predicted"/>
<protein>
    <submittedName>
        <fullName evidence="4">Cytochrome-c oxidase</fullName>
    </submittedName>
</protein>
<reference evidence="4" key="1">
    <citation type="submission" date="2016-06" db="UniProtKB">
        <authorList>
            <consortium name="WormBaseParasite"/>
        </authorList>
    </citation>
    <scope>IDENTIFICATION</scope>
</reference>
<evidence type="ECO:0000256" key="1">
    <source>
        <dbReference type="SAM" id="Phobius"/>
    </source>
</evidence>
<keyword evidence="3" id="KW-1185">Reference proteome</keyword>
<feature type="transmembrane region" description="Helical" evidence="1">
    <location>
        <begin position="46"/>
        <end position="73"/>
    </location>
</feature>
<dbReference type="AlphaFoldDB" id="A0A183JZP1"/>
<accession>A0A183JZP1</accession>
<dbReference type="Proteomes" id="UP000279833">
    <property type="component" value="Unassembled WGS sequence"/>
</dbReference>
<keyword evidence="1" id="KW-1133">Transmembrane helix</keyword>
<evidence type="ECO:0000313" key="2">
    <source>
        <dbReference type="EMBL" id="VDP29685.1"/>
    </source>
</evidence>
<keyword evidence="1" id="KW-0472">Membrane</keyword>
<feature type="transmembrane region" description="Helical" evidence="1">
    <location>
        <begin position="6"/>
        <end position="25"/>
    </location>
</feature>
<gene>
    <name evidence="2" type="ORF">SCUD_LOCUS8199</name>
</gene>
<evidence type="ECO:0000313" key="3">
    <source>
        <dbReference type="Proteomes" id="UP000279833"/>
    </source>
</evidence>
<dbReference type="EMBL" id="UZAK01032643">
    <property type="protein sequence ID" value="VDP29685.1"/>
    <property type="molecule type" value="Genomic_DNA"/>
</dbReference>
<dbReference type="WBParaSite" id="SCUD_0000819901-mRNA-1">
    <property type="protein sequence ID" value="SCUD_0000819901-mRNA-1"/>
    <property type="gene ID" value="SCUD_0000819901"/>
</dbReference>
<reference evidence="2 3" key="2">
    <citation type="submission" date="2018-11" db="EMBL/GenBank/DDBJ databases">
        <authorList>
            <consortium name="Pathogen Informatics"/>
        </authorList>
    </citation>
    <scope>NUCLEOTIDE SEQUENCE [LARGE SCALE GENOMIC DNA]</scope>
    <source>
        <strain evidence="2">Dakar</strain>
        <strain evidence="3">Dakar, Senegal</strain>
    </source>
</reference>